<evidence type="ECO:0000313" key="4">
    <source>
        <dbReference type="EMBL" id="KAE8023615.1"/>
    </source>
</evidence>
<accession>A0A5N6R4D8</accession>
<keyword evidence="3" id="KW-0012">Acyltransferase</keyword>
<dbReference type="GO" id="GO:0016746">
    <property type="term" value="F:acyltransferase activity"/>
    <property type="evidence" value="ECO:0007669"/>
    <property type="project" value="UniProtKB-KW"/>
</dbReference>
<dbReference type="InterPro" id="IPR023213">
    <property type="entry name" value="CAT-like_dom_sf"/>
</dbReference>
<keyword evidence="2" id="KW-0808">Transferase</keyword>
<evidence type="ECO:0000256" key="2">
    <source>
        <dbReference type="ARBA" id="ARBA00022679"/>
    </source>
</evidence>
<dbReference type="EMBL" id="CM017323">
    <property type="protein sequence ID" value="KAE8023615.1"/>
    <property type="molecule type" value="Genomic_DNA"/>
</dbReference>
<evidence type="ECO:0000256" key="3">
    <source>
        <dbReference type="ARBA" id="ARBA00023315"/>
    </source>
</evidence>
<comment type="similarity">
    <text evidence="1">Belongs to the plant acyltransferase family.</text>
</comment>
<evidence type="ECO:0000256" key="1">
    <source>
        <dbReference type="ARBA" id="ARBA00009861"/>
    </source>
</evidence>
<sequence>MKVDVQLISSDTIKPSSSTPDNLRHHTLSFIDQIAPSIFMPLLLFYPTDIGVAHLSNEERQTRIKESLAEALTRFYLLAGRIKDNFLVDCNDEGVHYVEAKATCKLAEFLEDLNPAEHNKFLPYEQDAVNELAFNRPTHDLRLRWDAIARGSSNVATPLFESATIFPPVTVPSFIVPCGNSEKEKIAIKRFVFEGSTIAAPRDKYRTDDTNIEYPRPTRVEALSAFIYDHFLAATQPDPNKLYSLSHVANLRNECKLVVFHHILTPLRDAMKEVDVDYVKSFQESGGLTNFLVENLERFKKGEVTPLTFTSLCRFPIYEADFGWGKPLWVASARLQYKNLLGFFDTKSGSGIEAWINLDEEDMAKFEADTAKVSMV</sequence>
<dbReference type="PANTHER" id="PTHR31623">
    <property type="entry name" value="F21J9.9"/>
    <property type="match status" value="1"/>
</dbReference>
<dbReference type="AlphaFoldDB" id="A0A5N6R4D8"/>
<dbReference type="OrthoDB" id="671439at2759"/>
<reference evidence="4 5" key="1">
    <citation type="submission" date="2019-06" db="EMBL/GenBank/DDBJ databases">
        <title>A chromosomal-level reference genome of Carpinus fangiana (Coryloideae, Betulaceae).</title>
        <authorList>
            <person name="Yang X."/>
            <person name="Wang Z."/>
            <person name="Zhang L."/>
            <person name="Hao G."/>
            <person name="Liu J."/>
            <person name="Yang Y."/>
        </authorList>
    </citation>
    <scope>NUCLEOTIDE SEQUENCE [LARGE SCALE GENOMIC DNA]</scope>
    <source>
        <strain evidence="4">Cfa_2016G</strain>
        <tissue evidence="4">Leaf</tissue>
    </source>
</reference>
<dbReference type="Pfam" id="PF02458">
    <property type="entry name" value="Transferase"/>
    <property type="match status" value="2"/>
</dbReference>
<evidence type="ECO:0000313" key="5">
    <source>
        <dbReference type="Proteomes" id="UP000327013"/>
    </source>
</evidence>
<dbReference type="Gene3D" id="3.30.559.10">
    <property type="entry name" value="Chloramphenicol acetyltransferase-like domain"/>
    <property type="match status" value="3"/>
</dbReference>
<name>A0A5N6R4D8_9ROSI</name>
<protein>
    <submittedName>
        <fullName evidence="4">Uncharacterized protein</fullName>
    </submittedName>
</protein>
<gene>
    <name evidence="4" type="ORF">FH972_009290</name>
</gene>
<organism evidence="4 5">
    <name type="scientific">Carpinus fangiana</name>
    <dbReference type="NCBI Taxonomy" id="176857"/>
    <lineage>
        <taxon>Eukaryota</taxon>
        <taxon>Viridiplantae</taxon>
        <taxon>Streptophyta</taxon>
        <taxon>Embryophyta</taxon>
        <taxon>Tracheophyta</taxon>
        <taxon>Spermatophyta</taxon>
        <taxon>Magnoliopsida</taxon>
        <taxon>eudicotyledons</taxon>
        <taxon>Gunneridae</taxon>
        <taxon>Pentapetalae</taxon>
        <taxon>rosids</taxon>
        <taxon>fabids</taxon>
        <taxon>Fagales</taxon>
        <taxon>Betulaceae</taxon>
        <taxon>Carpinus</taxon>
    </lineage>
</organism>
<dbReference type="PANTHER" id="PTHR31623:SF17">
    <property type="entry name" value="F21J9.9"/>
    <property type="match status" value="1"/>
</dbReference>
<keyword evidence="5" id="KW-1185">Reference proteome</keyword>
<proteinExistence type="inferred from homology"/>
<dbReference type="Proteomes" id="UP000327013">
    <property type="component" value="Chromosome 3"/>
</dbReference>